<evidence type="ECO:0000256" key="1">
    <source>
        <dbReference type="ARBA" id="ARBA00000707"/>
    </source>
</evidence>
<dbReference type="GO" id="GO:0005634">
    <property type="term" value="C:nucleus"/>
    <property type="evidence" value="ECO:0007669"/>
    <property type="project" value="TreeGrafter"/>
</dbReference>
<dbReference type="EC" id="3.4.19.12" evidence="3"/>
<evidence type="ECO:0000313" key="6">
    <source>
        <dbReference type="EMBL" id="GFR48207.1"/>
    </source>
</evidence>
<comment type="caution">
    <text evidence="6">The sequence shown here is derived from an EMBL/GenBank/DDBJ whole genome shotgun (WGS) entry which is preliminary data.</text>
</comment>
<evidence type="ECO:0000313" key="7">
    <source>
        <dbReference type="Proteomes" id="UP001054857"/>
    </source>
</evidence>
<dbReference type="GO" id="GO:0005829">
    <property type="term" value="C:cytosol"/>
    <property type="evidence" value="ECO:0007669"/>
    <property type="project" value="TreeGrafter"/>
</dbReference>
<keyword evidence="4" id="KW-1133">Transmembrane helix</keyword>
<comment type="subcellular location">
    <subcellularLocation>
        <location evidence="3">Cytoplasm</location>
    </subcellularLocation>
</comment>
<dbReference type="Pfam" id="PF02338">
    <property type="entry name" value="OTU"/>
    <property type="match status" value="1"/>
</dbReference>
<dbReference type="InterPro" id="IPR003323">
    <property type="entry name" value="OTU_dom"/>
</dbReference>
<dbReference type="CDD" id="cd22746">
    <property type="entry name" value="OTU_plant_OTU3_4-like"/>
    <property type="match status" value="1"/>
</dbReference>
<dbReference type="AlphaFoldDB" id="A0AAD3DWX3"/>
<feature type="domain" description="OTU" evidence="5">
    <location>
        <begin position="125"/>
        <end position="242"/>
    </location>
</feature>
<comment type="catalytic activity">
    <reaction evidence="1 3">
        <text>Thiol-dependent hydrolysis of ester, thioester, amide, peptide and isopeptide bonds formed by the C-terminal Gly of ubiquitin (a 76-residue protein attached to proteins as an intracellular targeting signal).</text>
        <dbReference type="EC" id="3.4.19.12"/>
    </reaction>
</comment>
<evidence type="ECO:0000256" key="2">
    <source>
        <dbReference type="ARBA" id="ARBA00022801"/>
    </source>
</evidence>
<accession>A0AAD3DWX3</accession>
<dbReference type="GO" id="GO:0030968">
    <property type="term" value="P:endoplasmic reticulum unfolded protein response"/>
    <property type="evidence" value="ECO:0007669"/>
    <property type="project" value="TreeGrafter"/>
</dbReference>
<dbReference type="InterPro" id="IPR038765">
    <property type="entry name" value="Papain-like_cys_pep_sf"/>
</dbReference>
<dbReference type="GO" id="GO:0036503">
    <property type="term" value="P:ERAD pathway"/>
    <property type="evidence" value="ECO:0007669"/>
    <property type="project" value="TreeGrafter"/>
</dbReference>
<feature type="non-terminal residue" evidence="6">
    <location>
        <position position="1"/>
    </location>
</feature>
<reference evidence="6 7" key="1">
    <citation type="journal article" date="2021" name="Sci. Rep.">
        <title>Genome sequencing of the multicellular alga Astrephomene provides insights into convergent evolution of germ-soma differentiation.</title>
        <authorList>
            <person name="Yamashita S."/>
            <person name="Yamamoto K."/>
            <person name="Matsuzaki R."/>
            <person name="Suzuki S."/>
            <person name="Yamaguchi H."/>
            <person name="Hirooka S."/>
            <person name="Minakuchi Y."/>
            <person name="Miyagishima S."/>
            <person name="Kawachi M."/>
            <person name="Toyoda A."/>
            <person name="Nozaki H."/>
        </authorList>
    </citation>
    <scope>NUCLEOTIDE SEQUENCE [LARGE SCALE GENOMIC DNA]</scope>
    <source>
        <strain evidence="6 7">NIES-4017</strain>
    </source>
</reference>
<dbReference type="Proteomes" id="UP001054857">
    <property type="component" value="Unassembled WGS sequence"/>
</dbReference>
<feature type="transmembrane region" description="Helical" evidence="4">
    <location>
        <begin position="24"/>
        <end position="41"/>
    </location>
</feature>
<keyword evidence="3" id="KW-0788">Thiol protease</keyword>
<keyword evidence="4" id="KW-0472">Membrane</keyword>
<dbReference type="EMBL" id="BMAR01000022">
    <property type="protein sequence ID" value="GFR48207.1"/>
    <property type="molecule type" value="Genomic_DNA"/>
</dbReference>
<sequence>HLLSFGHPLILSVRCVHNVNNTSVVAYLLLFVIVIIAMLALQRTVVSTGWECYIRRRRPFAVQVHSAAWHHIPPATIANRREVSYNGCTTSSFASPPFARTVSSGSLNATGPSGSATPQSQQQQLGIFQITGDGACMFRAIVQGAQIASRGKPMPPGSEEAAAHNLRLAVVQELRKRREEMEPFLPGIAADFDQYCRTMSHPMAWGGEPEMVMAVHVVQRPITVFHVQGGALEPIVTYGDHL</sequence>
<keyword evidence="2 3" id="KW-0378">Hydrolase</keyword>
<keyword evidence="3" id="KW-0963">Cytoplasm</keyword>
<dbReference type="PANTHER" id="PTHR13312:SF6">
    <property type="entry name" value="UBIQUITIN THIOESTERASE OTU"/>
    <property type="match status" value="1"/>
</dbReference>
<evidence type="ECO:0000259" key="5">
    <source>
        <dbReference type="PROSITE" id="PS50802"/>
    </source>
</evidence>
<dbReference type="GO" id="GO:0004843">
    <property type="term" value="F:cysteine-type deubiquitinase activity"/>
    <property type="evidence" value="ECO:0007669"/>
    <property type="project" value="UniProtKB-UniRule"/>
</dbReference>
<evidence type="ECO:0000256" key="3">
    <source>
        <dbReference type="RuleBase" id="RU367104"/>
    </source>
</evidence>
<evidence type="ECO:0000256" key="4">
    <source>
        <dbReference type="SAM" id="Phobius"/>
    </source>
</evidence>
<dbReference type="PANTHER" id="PTHR13312">
    <property type="entry name" value="HIV-INDUCED PROTEIN-7-LIKE PROTEASE"/>
    <property type="match status" value="1"/>
</dbReference>
<proteinExistence type="predicted"/>
<comment type="function">
    <text evidence="3">Hydrolase that can remove conjugated ubiquitin from proteins and may therefore play an important regulatory role at the level of protein turnover by preventing degradation.</text>
</comment>
<organism evidence="6 7">
    <name type="scientific">Astrephomene gubernaculifera</name>
    <dbReference type="NCBI Taxonomy" id="47775"/>
    <lineage>
        <taxon>Eukaryota</taxon>
        <taxon>Viridiplantae</taxon>
        <taxon>Chlorophyta</taxon>
        <taxon>core chlorophytes</taxon>
        <taxon>Chlorophyceae</taxon>
        <taxon>CS clade</taxon>
        <taxon>Chlamydomonadales</taxon>
        <taxon>Astrephomenaceae</taxon>
        <taxon>Astrephomene</taxon>
    </lineage>
</organism>
<protein>
    <recommendedName>
        <fullName evidence="3">Ubiquitin thioesterase OTU</fullName>
        <ecNumber evidence="3">3.4.19.12</ecNumber>
    </recommendedName>
</protein>
<keyword evidence="7" id="KW-1185">Reference proteome</keyword>
<gene>
    <name evidence="6" type="ORF">Agub_g10065</name>
</gene>
<keyword evidence="3" id="KW-0645">Protease</keyword>
<name>A0AAD3DWX3_9CHLO</name>
<dbReference type="Gene3D" id="3.90.70.80">
    <property type="match status" value="1"/>
</dbReference>
<dbReference type="SUPFAM" id="SSF54001">
    <property type="entry name" value="Cysteine proteinases"/>
    <property type="match status" value="1"/>
</dbReference>
<dbReference type="PROSITE" id="PS50802">
    <property type="entry name" value="OTU"/>
    <property type="match status" value="1"/>
</dbReference>
<keyword evidence="4" id="KW-0812">Transmembrane</keyword>
<dbReference type="GO" id="GO:0016579">
    <property type="term" value="P:protein deubiquitination"/>
    <property type="evidence" value="ECO:0007669"/>
    <property type="project" value="TreeGrafter"/>
</dbReference>
<feature type="non-terminal residue" evidence="6">
    <location>
        <position position="242"/>
    </location>
</feature>
<keyword evidence="3" id="KW-0833">Ubl conjugation pathway</keyword>